<evidence type="ECO:0000313" key="1">
    <source>
        <dbReference type="EMBL" id="QOV05769.1"/>
    </source>
</evidence>
<protein>
    <submittedName>
        <fullName evidence="1">Uncharacterized protein</fullName>
    </submittedName>
</protein>
<reference evidence="1 2" key="1">
    <citation type="submission" date="2020-09" db="EMBL/GenBank/DDBJ databases">
        <authorList>
            <person name="Gold N."/>
            <person name="Khalifa L."/>
            <person name="Gelman D."/>
            <person name="Alkalay-Oren S."/>
            <person name="Coppenhagen-Glazer S."/>
            <person name="Hazan R."/>
        </authorList>
    </citation>
    <scope>NUCLEOTIDE SEQUENCE [LARGE SCALE GENOMIC DNA]</scope>
</reference>
<sequence>MAVTYYLERTDNRWVPDKARGLTDWRLLDYGNGDAYIKLYPKEYQIIEKVDFKGHIRILDSYRGRSASGAHILVEGHPCGEAFIANMSSINLVDLITHEVIEQGEVTAMFTLAKKGSNYFVQYIGSAK</sequence>
<organism evidence="1 2">
    <name type="scientific">Enterococcus phage EFGrKN</name>
    <dbReference type="NCBI Taxonomy" id="2777300"/>
    <lineage>
        <taxon>Viruses</taxon>
        <taxon>Duplodnaviria</taxon>
        <taxon>Heunggongvirae</taxon>
        <taxon>Uroviricota</taxon>
        <taxon>Caudoviricetes</taxon>
        <taxon>Herelleviridae</taxon>
        <taxon>Brockvirinae</taxon>
        <taxon>Schiekvirus</taxon>
        <taxon>Schiekvirus EFDG1</taxon>
    </lineage>
</organism>
<evidence type="ECO:0000313" key="2">
    <source>
        <dbReference type="Proteomes" id="UP000593673"/>
    </source>
</evidence>
<dbReference type="Proteomes" id="UP000593673">
    <property type="component" value="Segment"/>
</dbReference>
<dbReference type="EMBL" id="MW004544">
    <property type="protein sequence ID" value="QOV05769.1"/>
    <property type="molecule type" value="Genomic_DNA"/>
</dbReference>
<proteinExistence type="predicted"/>
<accession>A0A7S6R6F0</accession>
<name>A0A7S6R6F0_9CAUD</name>